<dbReference type="PROSITE" id="PS50954">
    <property type="entry name" value="LEM"/>
    <property type="match status" value="1"/>
</dbReference>
<protein>
    <recommendedName>
        <fullName evidence="2">LEM domain-containing protein</fullName>
    </recommendedName>
</protein>
<evidence type="ECO:0000256" key="1">
    <source>
        <dbReference type="PROSITE-ProRule" id="PRU00023"/>
    </source>
</evidence>
<sequence>MNEKHVRFRTKVSIEEKFCHAIEKCDAINVRRLLRFGVNVNALTENGITPMHWACGVGDEAEHVEIVKLLLSNCGNPNIKSAEGVTPVHVAASWGFLEILKTLIINGGDPWFEDPEGCNAWDLALQKNQWGILKYLASYMEDDHVEPAEDSVQCIFVKHREVDLVGLGTSISNSSLSCNNLGFLGSDSILSTTAIDGVDSITVSSSNNTLNMAVCDSLDVTNNASTSSVVLVEEHIYSDTEKGIELVEWHYPPLVNQDSVTDATLNEALCTTSDEKNSVNWIGESMDSQLLFDQLKTLGSCPGPITPTTKQVYLRQFFRLRREQAAHFPSPKRFGLSKELQTMLLNYPGLENDTKIATHLDRLLVTHFTCPDPLKPWREGLAKKSFNYLLLDPRITHNLPLNETQDQEKLFKRFVSSIFYIGKGKQTRPHEHLYEAIKLRSRPQSFLKVSNKVKRILDIWNDGYGIISIHVFQNSLPVEAFCREAAMIEAVGLSNITNVKRGDYYGICTSWSNSDKRRWGCLLLYKSFHIFLHEGERQIRPVDL</sequence>
<dbReference type="EMBL" id="CAKKLH010000001">
    <property type="protein sequence ID" value="CAH0098185.1"/>
    <property type="molecule type" value="Genomic_DNA"/>
</dbReference>
<dbReference type="GO" id="GO:0000724">
    <property type="term" value="P:double-strand break repair via homologous recombination"/>
    <property type="evidence" value="ECO:0007669"/>
    <property type="project" value="TreeGrafter"/>
</dbReference>
<dbReference type="GO" id="GO:0005654">
    <property type="term" value="C:nucleoplasm"/>
    <property type="evidence" value="ECO:0007669"/>
    <property type="project" value="TreeGrafter"/>
</dbReference>
<dbReference type="Gene3D" id="1.25.40.20">
    <property type="entry name" value="Ankyrin repeat-containing domain"/>
    <property type="match status" value="1"/>
</dbReference>
<gene>
    <name evidence="3" type="ORF">DGAL_LOCUS232</name>
</gene>
<dbReference type="Pfam" id="PF22945">
    <property type="entry name" value="LEM-3_GIY-YIG"/>
    <property type="match status" value="1"/>
</dbReference>
<dbReference type="GO" id="GO:0004520">
    <property type="term" value="F:DNA endonuclease activity"/>
    <property type="evidence" value="ECO:0007669"/>
    <property type="project" value="TreeGrafter"/>
</dbReference>
<organism evidence="3 4">
    <name type="scientific">Daphnia galeata</name>
    <dbReference type="NCBI Taxonomy" id="27404"/>
    <lineage>
        <taxon>Eukaryota</taxon>
        <taxon>Metazoa</taxon>
        <taxon>Ecdysozoa</taxon>
        <taxon>Arthropoda</taxon>
        <taxon>Crustacea</taxon>
        <taxon>Branchiopoda</taxon>
        <taxon>Diplostraca</taxon>
        <taxon>Cladocera</taxon>
        <taxon>Anomopoda</taxon>
        <taxon>Daphniidae</taxon>
        <taxon>Daphnia</taxon>
    </lineage>
</organism>
<dbReference type="InterPro" id="IPR002110">
    <property type="entry name" value="Ankyrin_rpt"/>
</dbReference>
<keyword evidence="1" id="KW-0040">ANK repeat</keyword>
<dbReference type="PANTHER" id="PTHR46427">
    <property type="entry name" value="ANKYRIN REPEAT AND LEM DOMAIN-CONTAINING PROTEIN 1"/>
    <property type="match status" value="1"/>
</dbReference>
<evidence type="ECO:0000259" key="2">
    <source>
        <dbReference type="PROSITE" id="PS50954"/>
    </source>
</evidence>
<dbReference type="OrthoDB" id="1601181at2759"/>
<comment type="caution">
    <text evidence="3">The sequence shown here is derived from an EMBL/GenBank/DDBJ whole genome shotgun (WGS) entry which is preliminary data.</text>
</comment>
<dbReference type="SUPFAM" id="SSF48403">
    <property type="entry name" value="Ankyrin repeat"/>
    <property type="match status" value="1"/>
</dbReference>
<dbReference type="InterPro" id="IPR034998">
    <property type="entry name" value="ANKLE1"/>
</dbReference>
<dbReference type="PROSITE" id="PS50297">
    <property type="entry name" value="ANK_REP_REGION"/>
    <property type="match status" value="1"/>
</dbReference>
<dbReference type="GO" id="GO:0000712">
    <property type="term" value="P:resolution of meiotic recombination intermediates"/>
    <property type="evidence" value="ECO:0007669"/>
    <property type="project" value="TreeGrafter"/>
</dbReference>
<name>A0A8J2RFP5_9CRUS</name>
<dbReference type="InterPro" id="IPR003887">
    <property type="entry name" value="LEM_dom"/>
</dbReference>
<evidence type="ECO:0000313" key="3">
    <source>
        <dbReference type="EMBL" id="CAH0098185.1"/>
    </source>
</evidence>
<dbReference type="Gene3D" id="1.10.720.40">
    <property type="match status" value="1"/>
</dbReference>
<proteinExistence type="predicted"/>
<dbReference type="InterPro" id="IPR036770">
    <property type="entry name" value="Ankyrin_rpt-contain_sf"/>
</dbReference>
<reference evidence="3" key="1">
    <citation type="submission" date="2021-11" db="EMBL/GenBank/DDBJ databases">
        <authorList>
            <person name="Schell T."/>
        </authorList>
    </citation>
    <scope>NUCLEOTIDE SEQUENCE</scope>
    <source>
        <strain evidence="3">M5</strain>
    </source>
</reference>
<dbReference type="InterPro" id="IPR011015">
    <property type="entry name" value="LEM/LEM-like_dom_sf"/>
</dbReference>
<dbReference type="PROSITE" id="PS50088">
    <property type="entry name" value="ANK_REPEAT"/>
    <property type="match status" value="2"/>
</dbReference>
<feature type="repeat" description="ANK" evidence="1">
    <location>
        <begin position="83"/>
        <end position="115"/>
    </location>
</feature>
<feature type="domain" description="LEM" evidence="2">
    <location>
        <begin position="280"/>
        <end position="324"/>
    </location>
</feature>
<evidence type="ECO:0000313" key="4">
    <source>
        <dbReference type="Proteomes" id="UP000789390"/>
    </source>
</evidence>
<accession>A0A8J2RFP5</accession>
<dbReference type="GO" id="GO:0005737">
    <property type="term" value="C:cytoplasm"/>
    <property type="evidence" value="ECO:0007669"/>
    <property type="project" value="TreeGrafter"/>
</dbReference>
<dbReference type="AlphaFoldDB" id="A0A8J2RFP5"/>
<dbReference type="SUPFAM" id="SSF63451">
    <property type="entry name" value="LEM domain"/>
    <property type="match status" value="1"/>
</dbReference>
<dbReference type="CDD" id="cd12934">
    <property type="entry name" value="LEM"/>
    <property type="match status" value="1"/>
</dbReference>
<dbReference type="CDD" id="cd10454">
    <property type="entry name" value="GIY-YIG_COG3680_Meta"/>
    <property type="match status" value="1"/>
</dbReference>
<feature type="repeat" description="ANK" evidence="1">
    <location>
        <begin position="46"/>
        <end position="82"/>
    </location>
</feature>
<dbReference type="Pfam" id="PF03020">
    <property type="entry name" value="LEM"/>
    <property type="match status" value="1"/>
</dbReference>
<dbReference type="Pfam" id="PF12796">
    <property type="entry name" value="Ank_2"/>
    <property type="match status" value="1"/>
</dbReference>
<dbReference type="SMART" id="SM00248">
    <property type="entry name" value="ANK"/>
    <property type="match status" value="3"/>
</dbReference>
<dbReference type="Proteomes" id="UP000789390">
    <property type="component" value="Unassembled WGS sequence"/>
</dbReference>
<dbReference type="PANTHER" id="PTHR46427:SF1">
    <property type="entry name" value="ANKYRIN REPEAT AND LEM DOMAIN-CONTAINING PROTEIN 1"/>
    <property type="match status" value="1"/>
</dbReference>
<keyword evidence="4" id="KW-1185">Reference proteome</keyword>